<proteinExistence type="predicted"/>
<keyword evidence="3" id="KW-1185">Reference proteome</keyword>
<evidence type="ECO:0000256" key="1">
    <source>
        <dbReference type="SAM" id="SignalP"/>
    </source>
</evidence>
<keyword evidence="1" id="KW-0732">Signal</keyword>
<dbReference type="RefSeq" id="WP_103914823.1">
    <property type="nucleotide sequence ID" value="NZ_FNUS01000008.1"/>
</dbReference>
<gene>
    <name evidence="2" type="ORF">SAMN05421847_2998</name>
</gene>
<name>A0A1H6BN10_9FLAO</name>
<evidence type="ECO:0000313" key="3">
    <source>
        <dbReference type="Proteomes" id="UP000236738"/>
    </source>
</evidence>
<evidence type="ECO:0000313" key="2">
    <source>
        <dbReference type="EMBL" id="SEG61835.1"/>
    </source>
</evidence>
<accession>A0A1H6BN10</accession>
<dbReference type="AlphaFoldDB" id="A0A1H6BN10"/>
<feature type="signal peptide" evidence="1">
    <location>
        <begin position="1"/>
        <end position="22"/>
    </location>
</feature>
<reference evidence="3" key="1">
    <citation type="submission" date="2016-10" db="EMBL/GenBank/DDBJ databases">
        <authorList>
            <person name="Varghese N."/>
            <person name="Submissions S."/>
        </authorList>
    </citation>
    <scope>NUCLEOTIDE SEQUENCE [LARGE SCALE GENOMIC DNA]</scope>
    <source>
        <strain evidence="3">DSM 21580</strain>
    </source>
</reference>
<dbReference type="OrthoDB" id="1352874at2"/>
<feature type="chain" id="PRO_5009293898" evidence="1">
    <location>
        <begin position="23"/>
        <end position="226"/>
    </location>
</feature>
<sequence>MRKNLLILFVLLASICYLQINAKKTVTNYDRNIQDTIIVKHKNFIDKSSFEFGFYSKSYSYFWIVGKDTLDFSISACEYERDKSMSIKIFHKNPINLETVLKNTKNCLPLIKQDFNTEKLNYLYFTNSFIYYPDIVTKLSNEYEEKFGQKRIKYEKLNNFMLNSIFNRKLNIFLQLENKKVSSYSIEKFNLIDKESMKYQLPNSELKDYPTFSINGMGTVVNLSQK</sequence>
<organism evidence="2 3">
    <name type="scientific">Halpernia humi</name>
    <dbReference type="NCBI Taxonomy" id="493375"/>
    <lineage>
        <taxon>Bacteria</taxon>
        <taxon>Pseudomonadati</taxon>
        <taxon>Bacteroidota</taxon>
        <taxon>Flavobacteriia</taxon>
        <taxon>Flavobacteriales</taxon>
        <taxon>Weeksellaceae</taxon>
        <taxon>Chryseobacterium group</taxon>
        <taxon>Halpernia</taxon>
    </lineage>
</organism>
<protein>
    <submittedName>
        <fullName evidence="2">Uncharacterized protein</fullName>
    </submittedName>
</protein>
<dbReference type="EMBL" id="FNUS01000008">
    <property type="protein sequence ID" value="SEG61835.1"/>
    <property type="molecule type" value="Genomic_DNA"/>
</dbReference>
<dbReference type="Proteomes" id="UP000236738">
    <property type="component" value="Unassembled WGS sequence"/>
</dbReference>